<dbReference type="EMBL" id="CP081495">
    <property type="protein sequence ID" value="UYW02212.1"/>
    <property type="molecule type" value="Genomic_DNA"/>
</dbReference>
<evidence type="ECO:0000313" key="3">
    <source>
        <dbReference type="EMBL" id="UYW02212.1"/>
    </source>
</evidence>
<dbReference type="PANTHER" id="PTHR22946:SF0">
    <property type="entry name" value="DIENELACTONE HYDROLASE DOMAIN-CONTAINING PROTEIN"/>
    <property type="match status" value="1"/>
</dbReference>
<dbReference type="PANTHER" id="PTHR22946">
    <property type="entry name" value="DIENELACTONE HYDROLASE DOMAIN-CONTAINING PROTEIN-RELATED"/>
    <property type="match status" value="1"/>
</dbReference>
<protein>
    <submittedName>
        <fullName evidence="3">Dienelactone hydrolase family protein</fullName>
    </submittedName>
</protein>
<reference evidence="3" key="1">
    <citation type="submission" date="2021-08" db="EMBL/GenBank/DDBJ databases">
        <title>Flavobacterium sp. strain CC-SYL302.</title>
        <authorList>
            <person name="Lin S.-Y."/>
            <person name="Lee T.-H."/>
            <person name="Young C.-C."/>
        </authorList>
    </citation>
    <scope>NUCLEOTIDE SEQUENCE</scope>
    <source>
        <strain evidence="3">CC-SYL302</strain>
    </source>
</reference>
<dbReference type="InterPro" id="IPR050261">
    <property type="entry name" value="FrsA_esterase"/>
</dbReference>
<proteinExistence type="predicted"/>
<dbReference type="Gene3D" id="3.40.50.1820">
    <property type="entry name" value="alpha/beta hydrolase"/>
    <property type="match status" value="1"/>
</dbReference>
<keyword evidence="1" id="KW-0732">Signal</keyword>
<organism evidence="3 4">
    <name type="scientific">Flavobacterium agricola</name>
    <dbReference type="NCBI Taxonomy" id="2870839"/>
    <lineage>
        <taxon>Bacteria</taxon>
        <taxon>Pseudomonadati</taxon>
        <taxon>Bacteroidota</taxon>
        <taxon>Flavobacteriia</taxon>
        <taxon>Flavobacteriales</taxon>
        <taxon>Flavobacteriaceae</taxon>
        <taxon>Flavobacterium</taxon>
    </lineage>
</organism>
<dbReference type="GO" id="GO:0016787">
    <property type="term" value="F:hydrolase activity"/>
    <property type="evidence" value="ECO:0007669"/>
    <property type="project" value="UniProtKB-KW"/>
</dbReference>
<feature type="signal peptide" evidence="1">
    <location>
        <begin position="1"/>
        <end position="18"/>
    </location>
</feature>
<accession>A0ABY6M0Y2</accession>
<keyword evidence="4" id="KW-1185">Reference proteome</keyword>
<dbReference type="Proteomes" id="UP001163328">
    <property type="component" value="Chromosome"/>
</dbReference>
<dbReference type="Pfam" id="PF01738">
    <property type="entry name" value="DLH"/>
    <property type="match status" value="1"/>
</dbReference>
<evidence type="ECO:0000313" key="4">
    <source>
        <dbReference type="Proteomes" id="UP001163328"/>
    </source>
</evidence>
<evidence type="ECO:0000256" key="1">
    <source>
        <dbReference type="SAM" id="SignalP"/>
    </source>
</evidence>
<feature type="domain" description="Dienelactone hydrolase" evidence="2">
    <location>
        <begin position="42"/>
        <end position="243"/>
    </location>
</feature>
<dbReference type="SUPFAM" id="SSF53474">
    <property type="entry name" value="alpha/beta-Hydrolases"/>
    <property type="match status" value="1"/>
</dbReference>
<sequence length="246" mass="27073">MKHLYVLLALFAMQILSAQKLSSISYSDNGKPLSGKTIKTNKKNIPGVLILPAWMGIDSEAEQAAVNLNNQGYKTFIADIYGVGNEPKDAKQAKELSSYYKTNPEIYQQRIQLALNELIKQGADPNKIAVIGYCFGGTGALETARGILPVQGVVSIHGNLGKGDRANGPIKTKVLVLNGAADASVSKQEILNFEQEMDQAEADWQFINYANCKHTFTNPASPDYNKIMADRSWQHILLFLDEVLRN</sequence>
<dbReference type="InterPro" id="IPR029058">
    <property type="entry name" value="AB_hydrolase_fold"/>
</dbReference>
<evidence type="ECO:0000259" key="2">
    <source>
        <dbReference type="Pfam" id="PF01738"/>
    </source>
</evidence>
<dbReference type="RefSeq" id="WP_264434709.1">
    <property type="nucleotide sequence ID" value="NZ_CP081495.1"/>
</dbReference>
<gene>
    <name evidence="3" type="ORF">K5I29_04730</name>
</gene>
<keyword evidence="3" id="KW-0378">Hydrolase</keyword>
<dbReference type="InterPro" id="IPR002925">
    <property type="entry name" value="Dienelactn_hydro"/>
</dbReference>
<feature type="chain" id="PRO_5047273166" evidence="1">
    <location>
        <begin position="19"/>
        <end position="246"/>
    </location>
</feature>
<name>A0ABY6M0Y2_9FLAO</name>